<name>A0ABR6PBL0_9SPIR</name>
<protein>
    <submittedName>
        <fullName evidence="1">Transcriptional regulator</fullName>
    </submittedName>
</protein>
<keyword evidence="3" id="KW-1185">Reference proteome</keyword>
<dbReference type="EMBL" id="JACHFG010000039">
    <property type="protein sequence ID" value="MBB6043668.1"/>
    <property type="molecule type" value="Genomic_DNA"/>
</dbReference>
<sequence>MFLIKRMVTEYILTSIFKKLHLEILDENSKKTDPNLKEISNLRLSSHIGRKKIEYQRLLKVSLVLEEKYYEYQKTKKKYQVRDILACVNSRLAKANYKKIAKRTIQKDLQKLIKMGLVANFSRSLGKKIGGYSLYKVNAEIWKHRIEIIRGYFVNEIREFVKDKRIVDIYSKEIDEYIFPNSIETKENQNLSEKIKDLIEDELKNHVPDKRIVAATVLRKIADELTFLKMN</sequence>
<dbReference type="Proteomes" id="UP000555838">
    <property type="component" value="Unassembled WGS sequence"/>
</dbReference>
<dbReference type="RefSeq" id="WP_235684962.1">
    <property type="nucleotide sequence ID" value="NZ_JACHFG010000039.1"/>
</dbReference>
<accession>A0ABR6PBL0</accession>
<evidence type="ECO:0000313" key="2">
    <source>
        <dbReference type="EMBL" id="MBB6043668.1"/>
    </source>
</evidence>
<proteinExistence type="predicted"/>
<dbReference type="InterPro" id="IPR003459">
    <property type="entry name" value="Borrelia_plasmid_OrfA"/>
</dbReference>
<reference evidence="1 3" key="1">
    <citation type="submission" date="2020-08" db="EMBL/GenBank/DDBJ databases">
        <title>Genomic Encyclopedia of Type Strains, Phase IV (KMG-IV): sequencing the most valuable type-strain genomes for metagenomic binning, comparative biology and taxonomic classification.</title>
        <authorList>
            <person name="Goeker M."/>
        </authorList>
    </citation>
    <scope>NUCLEOTIDE SEQUENCE [LARGE SCALE GENOMIC DNA]</scope>
    <source>
        <strain evidence="1 3">DSM 24625</strain>
    </source>
</reference>
<comment type="caution">
    <text evidence="1">The sequence shown here is derived from an EMBL/GenBank/DDBJ whole genome shotgun (WGS) entry which is preliminary data.</text>
</comment>
<evidence type="ECO:0000313" key="1">
    <source>
        <dbReference type="EMBL" id="MBB6043667.1"/>
    </source>
</evidence>
<evidence type="ECO:0000313" key="3">
    <source>
        <dbReference type="Proteomes" id="UP000555838"/>
    </source>
</evidence>
<dbReference type="EMBL" id="JACHFG010000039">
    <property type="protein sequence ID" value="MBB6043667.1"/>
    <property type="molecule type" value="Genomic_DNA"/>
</dbReference>
<dbReference type="Pfam" id="PF02414">
    <property type="entry name" value="Borrelia_orfA"/>
    <property type="match status" value="1"/>
</dbReference>
<organism evidence="1 3">
    <name type="scientific">Borreliella yangtzensis</name>
    <dbReference type="NCBI Taxonomy" id="683292"/>
    <lineage>
        <taxon>Bacteria</taxon>
        <taxon>Pseudomonadati</taxon>
        <taxon>Spirochaetota</taxon>
        <taxon>Spirochaetia</taxon>
        <taxon>Spirochaetales</taxon>
        <taxon>Borreliaceae</taxon>
        <taxon>Borreliella</taxon>
    </lineage>
</organism>
<gene>
    <name evidence="1" type="ORF">HNP68_001291</name>
    <name evidence="2" type="ORF">HNP68_001292</name>
</gene>